<accession>A0A6G6WK43</accession>
<name>A0A6G6WK43_9ACTN</name>
<protein>
    <submittedName>
        <fullName evidence="2">Uncharacterized protein</fullName>
    </submittedName>
</protein>
<dbReference type="RefSeq" id="WP_165238197.1">
    <property type="nucleotide sequence ID" value="NZ_CP049257.1"/>
</dbReference>
<dbReference type="AlphaFoldDB" id="A0A6G6WK43"/>
<dbReference type="KEGG" id="nano:G5V58_24755"/>
<keyword evidence="1" id="KW-1133">Transmembrane helix</keyword>
<gene>
    <name evidence="2" type="ORF">G5V58_24755</name>
</gene>
<keyword evidence="1" id="KW-0812">Transmembrane</keyword>
<sequence length="78" mass="7933">MTPGRVAGCVVALLLVVVGVAIAAAGMGWTGNGSSTSWSVIGAVLAGLGVALPISIVQRVRQDAQASELERRRYGGKR</sequence>
<organism evidence="2 3">
    <name type="scientific">Nocardioides anomalus</name>
    <dbReference type="NCBI Taxonomy" id="2712223"/>
    <lineage>
        <taxon>Bacteria</taxon>
        <taxon>Bacillati</taxon>
        <taxon>Actinomycetota</taxon>
        <taxon>Actinomycetes</taxon>
        <taxon>Propionibacteriales</taxon>
        <taxon>Nocardioidaceae</taxon>
        <taxon>Nocardioides</taxon>
    </lineage>
</organism>
<dbReference type="Proteomes" id="UP000502996">
    <property type="component" value="Chromosome"/>
</dbReference>
<dbReference type="EMBL" id="CP049257">
    <property type="protein sequence ID" value="QIG45527.1"/>
    <property type="molecule type" value="Genomic_DNA"/>
</dbReference>
<feature type="transmembrane region" description="Helical" evidence="1">
    <location>
        <begin position="39"/>
        <end position="57"/>
    </location>
</feature>
<evidence type="ECO:0000313" key="3">
    <source>
        <dbReference type="Proteomes" id="UP000502996"/>
    </source>
</evidence>
<keyword evidence="1" id="KW-0472">Membrane</keyword>
<evidence type="ECO:0000256" key="1">
    <source>
        <dbReference type="SAM" id="Phobius"/>
    </source>
</evidence>
<proteinExistence type="predicted"/>
<reference evidence="2 3" key="1">
    <citation type="submission" date="2020-02" db="EMBL/GenBank/DDBJ databases">
        <title>Full genome sequence of Nocardioides sp. R-3366.</title>
        <authorList>
            <person name="Im W.-T."/>
        </authorList>
    </citation>
    <scope>NUCLEOTIDE SEQUENCE [LARGE SCALE GENOMIC DNA]</scope>
    <source>
        <strain evidence="2 3">R-3366</strain>
    </source>
</reference>
<evidence type="ECO:0000313" key="2">
    <source>
        <dbReference type="EMBL" id="QIG45527.1"/>
    </source>
</evidence>
<keyword evidence="3" id="KW-1185">Reference proteome</keyword>